<evidence type="ECO:0000256" key="3">
    <source>
        <dbReference type="ARBA" id="ARBA00004496"/>
    </source>
</evidence>
<dbReference type="Gene3D" id="3.40.35.10">
    <property type="entry name" value="Phosphotransferase system, sorbose subfamily IIB component"/>
    <property type="match status" value="1"/>
</dbReference>
<keyword evidence="22" id="KW-1185">Reference proteome</keyword>
<comment type="catalytic activity">
    <reaction evidence="1">
        <text>D-mannose(out) + N(pros)-phospho-L-histidyl-[protein] = D-mannose 6-phosphate(in) + L-histidyl-[protein]</text>
        <dbReference type="Rhea" id="RHEA:49232"/>
        <dbReference type="Rhea" id="RHEA-COMP:9745"/>
        <dbReference type="Rhea" id="RHEA-COMP:9746"/>
        <dbReference type="ChEBI" id="CHEBI:4208"/>
        <dbReference type="ChEBI" id="CHEBI:29979"/>
        <dbReference type="ChEBI" id="CHEBI:58735"/>
        <dbReference type="ChEBI" id="CHEBI:64837"/>
        <dbReference type="EC" id="2.7.1.191"/>
    </reaction>
</comment>
<evidence type="ECO:0000256" key="9">
    <source>
        <dbReference type="ARBA" id="ARBA00022490"/>
    </source>
</evidence>
<protein>
    <recommendedName>
        <fullName evidence="6">PTS system mannose-specific EIIAB component</fullName>
        <ecNumber evidence="5">2.7.1.191</ecNumber>
    </recommendedName>
    <alternativeName>
        <fullName evidence="18">EIIAB-Man</fullName>
    </alternativeName>
    <alternativeName>
        <fullName evidence="17">EIII-Man</fullName>
    </alternativeName>
</protein>
<accession>A0A1L8REJ8</accession>
<dbReference type="PROSITE" id="PS51101">
    <property type="entry name" value="PTS_EIIB_TYPE_4"/>
    <property type="match status" value="1"/>
</dbReference>
<feature type="domain" description="PTS EIIB type-4" evidence="20">
    <location>
        <begin position="164"/>
        <end position="329"/>
    </location>
</feature>
<dbReference type="CDD" id="cd00006">
    <property type="entry name" value="PTS_IIA_man"/>
    <property type="match status" value="1"/>
</dbReference>
<reference evidence="21 22" key="1">
    <citation type="submission" date="2014-12" db="EMBL/GenBank/DDBJ databases">
        <title>Draft genome sequences of 29 type strains of Enterococci.</title>
        <authorList>
            <person name="Zhong Z."/>
            <person name="Sun Z."/>
            <person name="Liu W."/>
            <person name="Zhang W."/>
            <person name="Zhang H."/>
        </authorList>
    </citation>
    <scope>NUCLEOTIDE SEQUENCE [LARGE SCALE GENOMIC DNA]</scope>
    <source>
        <strain evidence="21 22">DSM 17029</strain>
    </source>
</reference>
<dbReference type="InterPro" id="IPR051471">
    <property type="entry name" value="Bacterial_PTS_sugar_comp"/>
</dbReference>
<dbReference type="InterPro" id="IPR004701">
    <property type="entry name" value="PTS_EIIA_man-typ"/>
</dbReference>
<keyword evidence="13" id="KW-0598">Phosphotransferase system</keyword>
<dbReference type="InterPro" id="IPR013789">
    <property type="entry name" value="PTS_EIIA_man"/>
</dbReference>
<dbReference type="NCBIfam" id="TIGR00824">
    <property type="entry name" value="EIIA-man"/>
    <property type="match status" value="1"/>
</dbReference>
<evidence type="ECO:0000256" key="1">
    <source>
        <dbReference type="ARBA" id="ARBA00000514"/>
    </source>
</evidence>
<dbReference type="GO" id="GO:0009401">
    <property type="term" value="P:phosphoenolpyruvate-dependent sugar phosphotransferase system"/>
    <property type="evidence" value="ECO:0007669"/>
    <property type="project" value="UniProtKB-KW"/>
</dbReference>
<name>A0A1L8REJ8_9ENTE</name>
<evidence type="ECO:0000256" key="16">
    <source>
        <dbReference type="ARBA" id="ARBA00023757"/>
    </source>
</evidence>
<dbReference type="Proteomes" id="UP000181884">
    <property type="component" value="Unassembled WGS sequence"/>
</dbReference>
<sequence length="333" mass="35930">MGGNHMVGIILASHGEFANGILQSGAMIFGEQENVKAVTLMPSEGPDDVKAKMQEAIASFDNQDEVLFLVDLWGGTPFNQANTLYEEHKDKWAIVAGMNLPMVIEAYASRFSMNSAQEIAAHILETAKEGVRIKPEDLEPATAATVEDNQPKGALPPGTVLGDGKIKIVLARVDSRLLHGQVATAWTKSVNPSRIIVVSDAVAKDDLRKKLIEQAAPPGVKANVIPVEKMIEISKDPRFGDTKALLLFENPQDVLRAVDGGVDIKEVNVGSMAHSVGKVVVSKVLSMGQDDVATFEKLKDDGITFDVRKVPNDSKDNMDEILKKAKTELANAK</sequence>
<evidence type="ECO:0000256" key="4">
    <source>
        <dbReference type="ARBA" id="ARBA00011738"/>
    </source>
</evidence>
<dbReference type="PROSITE" id="PS51096">
    <property type="entry name" value="PTS_EIIA_TYPE_4"/>
    <property type="match status" value="1"/>
</dbReference>
<dbReference type="AlphaFoldDB" id="A0A1L8REJ8"/>
<keyword evidence="11" id="KW-0762">Sugar transport</keyword>
<dbReference type="InterPro" id="IPR033887">
    <property type="entry name" value="PTS_IIA_man"/>
</dbReference>
<keyword evidence="12" id="KW-0808">Transferase</keyword>
<evidence type="ECO:0000259" key="20">
    <source>
        <dbReference type="PROSITE" id="PS51101"/>
    </source>
</evidence>
<dbReference type="GO" id="GO:0008982">
    <property type="term" value="F:protein-N(PI)-phosphohistidine-sugar phosphotransferase activity"/>
    <property type="evidence" value="ECO:0007669"/>
    <property type="project" value="InterPro"/>
</dbReference>
<evidence type="ECO:0000313" key="21">
    <source>
        <dbReference type="EMBL" id="OJG18115.1"/>
    </source>
</evidence>
<evidence type="ECO:0000256" key="13">
    <source>
        <dbReference type="ARBA" id="ARBA00022683"/>
    </source>
</evidence>
<comment type="subcellular location">
    <subcellularLocation>
        <location evidence="2">Cell membrane</location>
    </subcellularLocation>
    <subcellularLocation>
        <location evidence="3">Cytoplasm</location>
    </subcellularLocation>
</comment>
<evidence type="ECO:0000256" key="7">
    <source>
        <dbReference type="ARBA" id="ARBA00022448"/>
    </source>
</evidence>
<evidence type="ECO:0000256" key="11">
    <source>
        <dbReference type="ARBA" id="ARBA00022597"/>
    </source>
</evidence>
<evidence type="ECO:0000256" key="10">
    <source>
        <dbReference type="ARBA" id="ARBA00022553"/>
    </source>
</evidence>
<dbReference type="STRING" id="214095.RU97_GL002188"/>
<keyword evidence="14" id="KW-0418">Kinase</keyword>
<dbReference type="Pfam" id="PF03830">
    <property type="entry name" value="PTSIIB_sorb"/>
    <property type="match status" value="1"/>
</dbReference>
<dbReference type="EMBL" id="JXKH01000005">
    <property type="protein sequence ID" value="OJG18115.1"/>
    <property type="molecule type" value="Genomic_DNA"/>
</dbReference>
<dbReference type="PANTHER" id="PTHR33799">
    <property type="entry name" value="PTS PERMEASE-RELATED-RELATED"/>
    <property type="match status" value="1"/>
</dbReference>
<evidence type="ECO:0000256" key="8">
    <source>
        <dbReference type="ARBA" id="ARBA00022475"/>
    </source>
</evidence>
<dbReference type="PANTHER" id="PTHR33799:SF1">
    <property type="entry name" value="PTS SYSTEM MANNOSE-SPECIFIC EIIAB COMPONENT-RELATED"/>
    <property type="match status" value="1"/>
</dbReference>
<dbReference type="EC" id="2.7.1.191" evidence="5"/>
<organism evidence="21 22">
    <name type="scientific">Enterococcus canis</name>
    <dbReference type="NCBI Taxonomy" id="214095"/>
    <lineage>
        <taxon>Bacteria</taxon>
        <taxon>Bacillati</taxon>
        <taxon>Bacillota</taxon>
        <taxon>Bacilli</taxon>
        <taxon>Lactobacillales</taxon>
        <taxon>Enterococcaceae</taxon>
        <taxon>Enterococcus</taxon>
    </lineage>
</organism>
<evidence type="ECO:0000256" key="15">
    <source>
        <dbReference type="ARBA" id="ARBA00023136"/>
    </source>
</evidence>
<evidence type="ECO:0000256" key="2">
    <source>
        <dbReference type="ARBA" id="ARBA00004236"/>
    </source>
</evidence>
<comment type="function">
    <text evidence="16">The phosphoenolpyruvate-dependent sugar phosphotransferase system (sugar PTS), a major carbohydrate active transport system, catalyzes the phosphorylation of incoming sugar substrates concomitantly with their translocation across the cell membrane. The enzyme II ManXYZ PTS system is involved in mannose transport.</text>
</comment>
<dbReference type="SUPFAM" id="SSF52728">
    <property type="entry name" value="PTS IIb component"/>
    <property type="match status" value="1"/>
</dbReference>
<evidence type="ECO:0000256" key="5">
    <source>
        <dbReference type="ARBA" id="ARBA00011929"/>
    </source>
</evidence>
<proteinExistence type="predicted"/>
<feature type="domain" description="PTS EIIA type-4" evidence="19">
    <location>
        <begin position="6"/>
        <end position="131"/>
    </location>
</feature>
<evidence type="ECO:0000313" key="22">
    <source>
        <dbReference type="Proteomes" id="UP000181884"/>
    </source>
</evidence>
<keyword evidence="10" id="KW-0597">Phosphoprotein</keyword>
<evidence type="ECO:0000256" key="18">
    <source>
        <dbReference type="ARBA" id="ARBA00032197"/>
    </source>
</evidence>
<keyword evidence="15" id="KW-0472">Membrane</keyword>
<dbReference type="CDD" id="cd00001">
    <property type="entry name" value="PTS_IIB_man"/>
    <property type="match status" value="1"/>
</dbReference>
<evidence type="ECO:0000256" key="14">
    <source>
        <dbReference type="ARBA" id="ARBA00022777"/>
    </source>
</evidence>
<dbReference type="GO" id="GO:0005886">
    <property type="term" value="C:plasma membrane"/>
    <property type="evidence" value="ECO:0007669"/>
    <property type="project" value="UniProtKB-SubCell"/>
</dbReference>
<comment type="subunit">
    <text evidence="4">Homodimer.</text>
</comment>
<keyword evidence="8" id="KW-1003">Cell membrane</keyword>
<dbReference type="InterPro" id="IPR004720">
    <property type="entry name" value="PTS_IIB_sorbose-sp"/>
</dbReference>
<evidence type="ECO:0000256" key="12">
    <source>
        <dbReference type="ARBA" id="ARBA00022679"/>
    </source>
</evidence>
<keyword evidence="9" id="KW-0963">Cytoplasm</keyword>
<dbReference type="GO" id="GO:0005737">
    <property type="term" value="C:cytoplasm"/>
    <property type="evidence" value="ECO:0007669"/>
    <property type="project" value="UniProtKB-SubCell"/>
</dbReference>
<dbReference type="GO" id="GO:0016301">
    <property type="term" value="F:kinase activity"/>
    <property type="evidence" value="ECO:0007669"/>
    <property type="project" value="UniProtKB-KW"/>
</dbReference>
<keyword evidence="7" id="KW-0813">Transport</keyword>
<evidence type="ECO:0000256" key="17">
    <source>
        <dbReference type="ARBA" id="ARBA00030229"/>
    </source>
</evidence>
<evidence type="ECO:0000256" key="6">
    <source>
        <dbReference type="ARBA" id="ARBA00021685"/>
    </source>
</evidence>
<comment type="caution">
    <text evidence="21">The sequence shown here is derived from an EMBL/GenBank/DDBJ whole genome shotgun (WGS) entry which is preliminary data.</text>
</comment>
<dbReference type="InterPro" id="IPR036667">
    <property type="entry name" value="PTS_IIB_sorbose-sp_sf"/>
</dbReference>
<dbReference type="Pfam" id="PF03610">
    <property type="entry name" value="EIIA-man"/>
    <property type="match status" value="1"/>
</dbReference>
<gene>
    <name evidence="21" type="ORF">RU97_GL002188</name>
</gene>
<dbReference type="Gene3D" id="3.40.50.510">
    <property type="entry name" value="Phosphotransferase system, mannose-type IIA component"/>
    <property type="match status" value="1"/>
</dbReference>
<dbReference type="SUPFAM" id="SSF53062">
    <property type="entry name" value="PTS system fructose IIA component-like"/>
    <property type="match status" value="1"/>
</dbReference>
<dbReference type="InterPro" id="IPR036662">
    <property type="entry name" value="PTS_EIIA_man-typ_sf"/>
</dbReference>
<evidence type="ECO:0000259" key="19">
    <source>
        <dbReference type="PROSITE" id="PS51096"/>
    </source>
</evidence>